<dbReference type="OrthoDB" id="1110082at2759"/>
<comment type="similarity">
    <text evidence="5">Belongs to the HIPP family.</text>
</comment>
<feature type="compositionally biased region" description="Polar residues" evidence="6">
    <location>
        <begin position="185"/>
        <end position="195"/>
    </location>
</feature>
<dbReference type="SUPFAM" id="SSF55008">
    <property type="entry name" value="HMA, heavy metal-associated domain"/>
    <property type="match status" value="1"/>
</dbReference>
<dbReference type="EMBL" id="AWWV01007788">
    <property type="protein sequence ID" value="OMO94726.1"/>
    <property type="molecule type" value="Genomic_DNA"/>
</dbReference>
<dbReference type="PANTHER" id="PTHR45868:SF74">
    <property type="entry name" value="HEAVY METAL-ASSOCIATED ISOPRENYLATED PLANT PROTEIN 33"/>
    <property type="match status" value="1"/>
</dbReference>
<dbReference type="Gramene" id="OMO94726">
    <property type="protein sequence ID" value="OMO94726"/>
    <property type="gene ID" value="CCACVL1_05863"/>
</dbReference>
<keyword evidence="3" id="KW-0449">Lipoprotein</keyword>
<dbReference type="AlphaFoldDB" id="A0A1R3JIP6"/>
<feature type="compositionally biased region" description="Polar residues" evidence="6">
    <location>
        <begin position="93"/>
        <end position="111"/>
    </location>
</feature>
<name>A0A1R3JIP6_COCAP</name>
<evidence type="ECO:0000256" key="3">
    <source>
        <dbReference type="ARBA" id="ARBA00023288"/>
    </source>
</evidence>
<feature type="compositionally biased region" description="Polar residues" evidence="6">
    <location>
        <begin position="134"/>
        <end position="153"/>
    </location>
</feature>
<evidence type="ECO:0000256" key="6">
    <source>
        <dbReference type="SAM" id="MobiDB-lite"/>
    </source>
</evidence>
<evidence type="ECO:0000313" key="8">
    <source>
        <dbReference type="Proteomes" id="UP000188268"/>
    </source>
</evidence>
<dbReference type="PANTHER" id="PTHR45868">
    <property type="entry name" value="HEAVY METAL-ASSOCIATED ISOPRENYLATED PLANT PROTEIN 33-RELATED"/>
    <property type="match status" value="1"/>
</dbReference>
<protein>
    <recommendedName>
        <fullName evidence="9">HMA domain-containing protein</fullName>
    </recommendedName>
</protein>
<feature type="region of interest" description="Disordered" evidence="6">
    <location>
        <begin position="72"/>
        <end position="111"/>
    </location>
</feature>
<comment type="caution">
    <text evidence="7">The sequence shown here is derived from an EMBL/GenBank/DDBJ whole genome shotgun (WGS) entry which is preliminary data.</text>
</comment>
<evidence type="ECO:0000256" key="4">
    <source>
        <dbReference type="ARBA" id="ARBA00023289"/>
    </source>
</evidence>
<proteinExistence type="inferred from homology"/>
<dbReference type="GO" id="GO:0046872">
    <property type="term" value="F:metal ion binding"/>
    <property type="evidence" value="ECO:0007669"/>
    <property type="project" value="UniProtKB-KW"/>
</dbReference>
<organism evidence="7 8">
    <name type="scientific">Corchorus capsularis</name>
    <name type="common">Jute</name>
    <dbReference type="NCBI Taxonomy" id="210143"/>
    <lineage>
        <taxon>Eukaryota</taxon>
        <taxon>Viridiplantae</taxon>
        <taxon>Streptophyta</taxon>
        <taxon>Embryophyta</taxon>
        <taxon>Tracheophyta</taxon>
        <taxon>Spermatophyta</taxon>
        <taxon>Magnoliopsida</taxon>
        <taxon>eudicotyledons</taxon>
        <taxon>Gunneridae</taxon>
        <taxon>Pentapetalae</taxon>
        <taxon>rosids</taxon>
        <taxon>malvids</taxon>
        <taxon>Malvales</taxon>
        <taxon>Malvaceae</taxon>
        <taxon>Grewioideae</taxon>
        <taxon>Apeibeae</taxon>
        <taxon>Corchorus</taxon>
    </lineage>
</organism>
<feature type="region of interest" description="Disordered" evidence="6">
    <location>
        <begin position="171"/>
        <end position="196"/>
    </location>
</feature>
<dbReference type="OMA" id="INCCDKC"/>
<dbReference type="STRING" id="210143.A0A1R3JIP6"/>
<evidence type="ECO:0000256" key="1">
    <source>
        <dbReference type="ARBA" id="ARBA00022481"/>
    </source>
</evidence>
<evidence type="ECO:0000256" key="5">
    <source>
        <dbReference type="ARBA" id="ARBA00024045"/>
    </source>
</evidence>
<accession>A0A1R3JIP6</accession>
<dbReference type="InterPro" id="IPR036163">
    <property type="entry name" value="HMA_dom_sf"/>
</dbReference>
<dbReference type="Proteomes" id="UP000188268">
    <property type="component" value="Unassembled WGS sequence"/>
</dbReference>
<evidence type="ECO:0000256" key="2">
    <source>
        <dbReference type="ARBA" id="ARBA00022723"/>
    </source>
</evidence>
<feature type="region of interest" description="Disordered" evidence="6">
    <location>
        <begin position="128"/>
        <end position="158"/>
    </location>
</feature>
<evidence type="ECO:0008006" key="9">
    <source>
        <dbReference type="Google" id="ProtNLM"/>
    </source>
</evidence>
<reference evidence="7 8" key="1">
    <citation type="submission" date="2013-09" db="EMBL/GenBank/DDBJ databases">
        <title>Corchorus capsularis genome sequencing.</title>
        <authorList>
            <person name="Alam M."/>
            <person name="Haque M.S."/>
            <person name="Islam M.S."/>
            <person name="Emdad E.M."/>
            <person name="Islam M.M."/>
            <person name="Ahmed B."/>
            <person name="Halim A."/>
            <person name="Hossen Q.M.M."/>
            <person name="Hossain M.Z."/>
            <person name="Ahmed R."/>
            <person name="Khan M.M."/>
            <person name="Islam R."/>
            <person name="Rashid M.M."/>
            <person name="Khan S.A."/>
            <person name="Rahman M.S."/>
            <person name="Alam M."/>
        </authorList>
    </citation>
    <scope>NUCLEOTIDE SEQUENCE [LARGE SCALE GENOMIC DNA]</scope>
    <source>
        <strain evidence="8">cv. CVL-1</strain>
        <tissue evidence="7">Whole seedling</tissue>
    </source>
</reference>
<keyword evidence="1" id="KW-0488">Methylation</keyword>
<keyword evidence="2" id="KW-0479">Metal-binding</keyword>
<sequence length="278" mass="31133">MEQQAVPSFSLKVNVNCCTTCQLKAKDKLQKIRGVESVVYDSKGVVTVSGKVNPMVIVDKFEKWGKSAELLSFQKPPKQGGTSPKKGNDNLDHNNGSNPKSGKDSSCSNCDVMSNSDDQKDVCKAHADKDSNDATKSNNISWKNPHLQTVTMEKSTKSRGKKSFLGFIWKKKKKADHDRKKGAPLTNNGPSNSKWQFPMVPRPPYDASMPYQVQQQPYGPFPPPVMGRPPYQPYGFMQPMPPYPQMAPPPYGVFNSRPPPKVNPMVHYTSYADNYRFW</sequence>
<evidence type="ECO:0000313" key="7">
    <source>
        <dbReference type="EMBL" id="OMO94726.1"/>
    </source>
</evidence>
<gene>
    <name evidence="7" type="ORF">CCACVL1_05863</name>
</gene>
<keyword evidence="4" id="KW-0636">Prenylation</keyword>
<dbReference type="Gene3D" id="3.30.70.100">
    <property type="match status" value="1"/>
</dbReference>
<keyword evidence="8" id="KW-1185">Reference proteome</keyword>